<evidence type="ECO:0000313" key="2">
    <source>
        <dbReference type="Proteomes" id="UP000234681"/>
    </source>
</evidence>
<proteinExistence type="predicted"/>
<reference evidence="2" key="1">
    <citation type="submission" date="2005-09" db="EMBL/GenBank/DDBJ databases">
        <authorList>
            <person name="Mural R.J."/>
            <person name="Li P.W."/>
            <person name="Adams M.D."/>
            <person name="Amanatides P.G."/>
            <person name="Baden-Tillson H."/>
            <person name="Barnstead M."/>
            <person name="Chin S.H."/>
            <person name="Dew I."/>
            <person name="Evans C.A."/>
            <person name="Ferriera S."/>
            <person name="Flanigan M."/>
            <person name="Fosler C."/>
            <person name="Glodek A."/>
            <person name="Gu Z."/>
            <person name="Holt R.A."/>
            <person name="Jennings D."/>
            <person name="Kraft C.L."/>
            <person name="Lu F."/>
            <person name="Nguyen T."/>
            <person name="Nusskern D.R."/>
            <person name="Pfannkoch C.M."/>
            <person name="Sitter C."/>
            <person name="Sutton G.G."/>
            <person name="Venter J.C."/>
            <person name="Wang Z."/>
            <person name="Woodage T."/>
            <person name="Zheng X.H."/>
            <person name="Zhong F."/>
        </authorList>
    </citation>
    <scope>NUCLEOTIDE SEQUENCE [LARGE SCALE GENOMIC DNA]</scope>
    <source>
        <strain>BN</strain>
        <strain evidence="2">Sprague-Dawley</strain>
    </source>
</reference>
<sequence>MTSLGLQKEQSPSNGLHAGMEVTSQRRCILGYTSLRVCLPLSLQKKKEKRKKFKR</sequence>
<evidence type="ECO:0000313" key="1">
    <source>
        <dbReference type="EMBL" id="EDL96741.1"/>
    </source>
</evidence>
<feature type="non-terminal residue" evidence="1">
    <location>
        <position position="55"/>
    </location>
</feature>
<name>A6KJ19_RAT</name>
<accession>A6KJ19</accession>
<gene>
    <name evidence="1" type="ORF">rCG_50918</name>
</gene>
<dbReference type="AlphaFoldDB" id="A6KJ19"/>
<dbReference type="Proteomes" id="UP000234681">
    <property type="component" value="Chromosome 19"/>
</dbReference>
<dbReference type="EMBL" id="CH474054">
    <property type="protein sequence ID" value="EDL96741.1"/>
    <property type="molecule type" value="Genomic_DNA"/>
</dbReference>
<organism evidence="1 2">
    <name type="scientific">Rattus norvegicus</name>
    <name type="common">Rat</name>
    <dbReference type="NCBI Taxonomy" id="10116"/>
    <lineage>
        <taxon>Eukaryota</taxon>
        <taxon>Metazoa</taxon>
        <taxon>Chordata</taxon>
        <taxon>Craniata</taxon>
        <taxon>Vertebrata</taxon>
        <taxon>Euteleostomi</taxon>
        <taxon>Mammalia</taxon>
        <taxon>Eutheria</taxon>
        <taxon>Euarchontoglires</taxon>
        <taxon>Glires</taxon>
        <taxon>Rodentia</taxon>
        <taxon>Myomorpha</taxon>
        <taxon>Muroidea</taxon>
        <taxon>Muridae</taxon>
        <taxon>Murinae</taxon>
        <taxon>Rattus</taxon>
    </lineage>
</organism>
<protein>
    <submittedName>
        <fullName evidence="1">RCG50918</fullName>
    </submittedName>
</protein>